<name>A0A1E5Q485_9PROT</name>
<dbReference type="RefSeq" id="WP_069959186.1">
    <property type="nucleotide sequence ID" value="NZ_MCGG01000067.1"/>
</dbReference>
<dbReference type="PROSITE" id="PS51671">
    <property type="entry name" value="ACT"/>
    <property type="match status" value="1"/>
</dbReference>
<dbReference type="InterPro" id="IPR045865">
    <property type="entry name" value="ACT-like_dom_sf"/>
</dbReference>
<evidence type="ECO:0000259" key="6">
    <source>
        <dbReference type="PROSITE" id="PS51671"/>
    </source>
</evidence>
<dbReference type="PANTHER" id="PTHR48078">
    <property type="entry name" value="THREONINE DEHYDRATASE, MITOCHONDRIAL-RELATED"/>
    <property type="match status" value="1"/>
</dbReference>
<evidence type="ECO:0000256" key="2">
    <source>
        <dbReference type="ARBA" id="ARBA00010869"/>
    </source>
</evidence>
<dbReference type="Pfam" id="PF00291">
    <property type="entry name" value="PALP"/>
    <property type="match status" value="1"/>
</dbReference>
<protein>
    <submittedName>
        <fullName evidence="7">Threonine ammonia-lyase</fullName>
    </submittedName>
</protein>
<evidence type="ECO:0000256" key="3">
    <source>
        <dbReference type="ARBA" id="ARBA00022898"/>
    </source>
</evidence>
<dbReference type="GO" id="GO:0004794">
    <property type="term" value="F:threonine deaminase activity"/>
    <property type="evidence" value="ECO:0007669"/>
    <property type="project" value="InterPro"/>
</dbReference>
<dbReference type="CDD" id="cd01562">
    <property type="entry name" value="Thr-dehyd"/>
    <property type="match status" value="1"/>
</dbReference>
<dbReference type="GO" id="GO:0006565">
    <property type="term" value="P:L-serine catabolic process"/>
    <property type="evidence" value="ECO:0007669"/>
    <property type="project" value="TreeGrafter"/>
</dbReference>
<dbReference type="AlphaFoldDB" id="A0A1E5Q485"/>
<dbReference type="EMBL" id="MCGG01000067">
    <property type="protein sequence ID" value="OEJ64685.1"/>
    <property type="molecule type" value="Genomic_DNA"/>
</dbReference>
<dbReference type="FunFam" id="3.40.50.1100:FF:000007">
    <property type="entry name" value="L-threonine dehydratase catabolic TdcB"/>
    <property type="match status" value="1"/>
</dbReference>
<dbReference type="SUPFAM" id="SSF55021">
    <property type="entry name" value="ACT-like"/>
    <property type="match status" value="1"/>
</dbReference>
<dbReference type="CDD" id="cd04886">
    <property type="entry name" value="ACT_ThrD-II-like"/>
    <property type="match status" value="1"/>
</dbReference>
<dbReference type="GO" id="GO:0003941">
    <property type="term" value="F:L-serine ammonia-lyase activity"/>
    <property type="evidence" value="ECO:0007669"/>
    <property type="project" value="UniProtKB-EC"/>
</dbReference>
<dbReference type="NCBIfam" id="TIGR01127">
    <property type="entry name" value="ilvA_1Cterm"/>
    <property type="match status" value="1"/>
</dbReference>
<evidence type="ECO:0000256" key="1">
    <source>
        <dbReference type="ARBA" id="ARBA00001933"/>
    </source>
</evidence>
<dbReference type="FunFam" id="3.40.50.1100:FF:000005">
    <property type="entry name" value="Threonine dehydratase catabolic"/>
    <property type="match status" value="1"/>
</dbReference>
<dbReference type="InterPro" id="IPR050147">
    <property type="entry name" value="Ser/Thr_Dehydratase"/>
</dbReference>
<dbReference type="Proteomes" id="UP000095347">
    <property type="component" value="Unassembled WGS sequence"/>
</dbReference>
<evidence type="ECO:0000313" key="7">
    <source>
        <dbReference type="EMBL" id="OEJ64685.1"/>
    </source>
</evidence>
<feature type="domain" description="ACT" evidence="6">
    <location>
        <begin position="327"/>
        <end position="405"/>
    </location>
</feature>
<keyword evidence="4 7" id="KW-0456">Lyase</keyword>
<dbReference type="GO" id="GO:0009097">
    <property type="term" value="P:isoleucine biosynthetic process"/>
    <property type="evidence" value="ECO:0007669"/>
    <property type="project" value="TreeGrafter"/>
</dbReference>
<dbReference type="InterPro" id="IPR005789">
    <property type="entry name" value="Thr_deHydtase_catblc"/>
</dbReference>
<dbReference type="InterPro" id="IPR036052">
    <property type="entry name" value="TrpB-like_PALP_sf"/>
</dbReference>
<dbReference type="OrthoDB" id="9811476at2"/>
<reference evidence="8" key="1">
    <citation type="submission" date="2016-07" db="EMBL/GenBank/DDBJ databases">
        <authorList>
            <person name="Florea S."/>
            <person name="Webb J.S."/>
            <person name="Jaromczyk J."/>
            <person name="Schardl C.L."/>
        </authorList>
    </citation>
    <scope>NUCLEOTIDE SEQUENCE [LARGE SCALE GENOMIC DNA]</scope>
    <source>
        <strain evidence="8">MV-1</strain>
    </source>
</reference>
<keyword evidence="8" id="KW-1185">Reference proteome</keyword>
<dbReference type="Gene3D" id="3.30.70.260">
    <property type="match status" value="1"/>
</dbReference>
<sequence length="406" mass="43683">MNVTFADIQAAHALIKDRVLRTPCFPAARLSELTGANVVLKLENLQHTGAFKVRGALVKLLSLTAEERTAGVIAASAGNHAQGVGYFARQLDIPATIVMPKNTPFTKIARTEALGAKVVLHGEGFIQARDYALELSARDGYIFVHPYDDPLVIAGQGCIGLEMMEDQPQLDCIIAAIGGGGLISGIAIAAKHIKPSVEVFGVQADTFPSMYDAYHNLTTDALYGQTIADGIAVKTPAANTQAIIEKMVDDVFLVSELEIEKALQAYLELKRIVVEGAGAAPLAALIHNKNRFKDRNVGLVVSGGNIDSRMLSTILMRGLAREGRLVSLRIKIMDMPGVLSEVSKVIGNSGANIIEVHHQRLFSDIPLKQTEMDVAVETLDRKHVEDLVKVLCKAGFETRVLSATSE</sequence>
<dbReference type="GO" id="GO:0006567">
    <property type="term" value="P:L-threonine catabolic process"/>
    <property type="evidence" value="ECO:0007669"/>
    <property type="project" value="InterPro"/>
</dbReference>
<comment type="cofactor">
    <cofactor evidence="1">
        <name>pyridoxal 5'-phosphate</name>
        <dbReference type="ChEBI" id="CHEBI:597326"/>
    </cofactor>
</comment>
<proteinExistence type="inferred from homology"/>
<dbReference type="GO" id="GO:0030170">
    <property type="term" value="F:pyridoxal phosphate binding"/>
    <property type="evidence" value="ECO:0007669"/>
    <property type="project" value="UniProtKB-ARBA"/>
</dbReference>
<dbReference type="SUPFAM" id="SSF53686">
    <property type="entry name" value="Tryptophan synthase beta subunit-like PLP-dependent enzymes"/>
    <property type="match status" value="1"/>
</dbReference>
<dbReference type="NCBIfam" id="NF005600">
    <property type="entry name" value="PRK07334.1"/>
    <property type="match status" value="1"/>
</dbReference>
<evidence type="ECO:0000256" key="4">
    <source>
        <dbReference type="ARBA" id="ARBA00023239"/>
    </source>
</evidence>
<gene>
    <name evidence="7" type="ORF">BEN30_00445</name>
</gene>
<dbReference type="Gene3D" id="3.40.50.1100">
    <property type="match status" value="2"/>
</dbReference>
<organism evidence="7 8">
    <name type="scientific">Magnetovibrio blakemorei</name>
    <dbReference type="NCBI Taxonomy" id="28181"/>
    <lineage>
        <taxon>Bacteria</taxon>
        <taxon>Pseudomonadati</taxon>
        <taxon>Pseudomonadota</taxon>
        <taxon>Alphaproteobacteria</taxon>
        <taxon>Rhodospirillales</taxon>
        <taxon>Magnetovibrionaceae</taxon>
        <taxon>Magnetovibrio</taxon>
    </lineage>
</organism>
<comment type="caution">
    <text evidence="7">The sequence shown here is derived from an EMBL/GenBank/DDBJ whole genome shotgun (WGS) entry which is preliminary data.</text>
</comment>
<dbReference type="STRING" id="28181.BEN30_00445"/>
<comment type="catalytic activity">
    <reaction evidence="5">
        <text>L-serine = pyruvate + NH4(+)</text>
        <dbReference type="Rhea" id="RHEA:19169"/>
        <dbReference type="ChEBI" id="CHEBI:15361"/>
        <dbReference type="ChEBI" id="CHEBI:28938"/>
        <dbReference type="ChEBI" id="CHEBI:33384"/>
        <dbReference type="EC" id="4.3.1.17"/>
    </reaction>
</comment>
<evidence type="ECO:0000313" key="8">
    <source>
        <dbReference type="Proteomes" id="UP000095347"/>
    </source>
</evidence>
<dbReference type="InterPro" id="IPR044561">
    <property type="entry name" value="ACT_ThrD-II-like"/>
</dbReference>
<dbReference type="InterPro" id="IPR002912">
    <property type="entry name" value="ACT_dom"/>
</dbReference>
<dbReference type="InterPro" id="IPR001926">
    <property type="entry name" value="TrpB-like_PALP"/>
</dbReference>
<comment type="similarity">
    <text evidence="2">Belongs to the serine/threonine dehydratase family.</text>
</comment>
<dbReference type="Pfam" id="PF13291">
    <property type="entry name" value="ACT_4"/>
    <property type="match status" value="1"/>
</dbReference>
<dbReference type="PANTHER" id="PTHR48078:SF6">
    <property type="entry name" value="L-THREONINE DEHYDRATASE CATABOLIC TDCB"/>
    <property type="match status" value="1"/>
</dbReference>
<accession>A0A1E5Q485</accession>
<keyword evidence="3" id="KW-0663">Pyridoxal phosphate</keyword>
<evidence type="ECO:0000256" key="5">
    <source>
        <dbReference type="ARBA" id="ARBA00049406"/>
    </source>
</evidence>